<dbReference type="InterPro" id="IPR052802">
    <property type="entry name" value="KNTC1"/>
</dbReference>
<dbReference type="Proteomes" id="UP000267027">
    <property type="component" value="Unassembled WGS sequence"/>
</dbReference>
<reference evidence="5" key="1">
    <citation type="submission" date="2016-04" db="UniProtKB">
        <authorList>
            <consortium name="WormBaseParasite"/>
        </authorList>
    </citation>
    <scope>IDENTIFICATION</scope>
</reference>
<keyword evidence="4" id="KW-1185">Reference proteome</keyword>
<dbReference type="GO" id="GO:0007094">
    <property type="term" value="P:mitotic spindle assembly checkpoint signaling"/>
    <property type="evidence" value="ECO:0007669"/>
    <property type="project" value="TreeGrafter"/>
</dbReference>
<dbReference type="PANTHER" id="PTHR15688">
    <property type="entry name" value="KINETOCHORE-ASSOCIATED PROTEIN 1"/>
    <property type="match status" value="1"/>
</dbReference>
<dbReference type="GO" id="GO:1903394">
    <property type="term" value="P:protein localization to kinetochore involved in kinetochore assembly"/>
    <property type="evidence" value="ECO:0007669"/>
    <property type="project" value="TreeGrafter"/>
</dbReference>
<sequence length="2048" mass="232277">MRYSAVVTDFGDEETKCFNKHGEFANVSSLYEVKKLATISGDLENDENEEPGKERTSPSIITEGNEKWLAIAIEGTNICGVGWIGSSGIFAVLSSTMEMTLLSANFKAVLTTITLPSTSHCKRAYISSDLVKDVCYVTVAREDGEAFIFEIPEWFSMESANGETIIEACKASFGNSRYTRTVSRLLLNSVVSIGEYTITVPGSHAPLQLCQVGSMEVGLLGAMETAALFTRVRYYSNGRFIIGLTLEGLFVVYDLWTYSIVLQKDIRTNQGEVFTDFIVVNNPGINLKLGMIAVIVKTQDNAEMHIRSLLNSEITYRVGVSPESTLIAVSEVADRVILIVESFAGKDTFNSDTVKVRELVEAQPEMKLERLISRNQFDQAEQFAIQFSLDIQKVHVARMHYLLSLAAVSNSDEHFAQLMNCLENVNDHNMVGEVCFSGATTFGSYERIITLLTYSRKRAITDSATIDHLSQVSYLLATYSLVQGPENAGFASDSLWKYFVSGMQNEEQWHEVFLRTLENGLVKEARVVWNRHIASITPCFNNADDEETAGKNLSKFFEVLRAAISKEIGIWRDAVAFLEFDFVPAYLWKVPKQTSTLLVDFLLELARELETLDRVNFPLNSLHATSTFERIIQKHVNETVTGTRQTELAYVGSLLCADTSGTASRLRELDTYSANLKVINRLKEVYQCPLSYGTFVSLNCEEICFQILQQCLRNPNLVKESVEKYARRYMAEHNLEQDGTLYKYVEAVSSSSPGLIVASNAWHDHCLIVCETIHNLSIRCKAICMIATRAQPPWNKRLSEAVESVLNNRHVDQSIKKSLEAICRRAELSQIMLVYSTPFIMLDPILEYEYKFVKFIRFMFIDERYNITQRLADAVKDLTLCQFLENLRADRGSEVLDDVVSQLIDTWKAKIDSAIIAWTESAVTQRIRLIAAAESVILRFMSGDSYYMEVYEHLCSIRKLQEDHGMYVITKQLENKKWREDALKNFIVNKERSLLDIFSFSNILRMSRDEASCLSIKLAVESGNSMGAITVIRDALRSVPNASHALVDACVHGCEFVLWCLQESAGKVNSTSDPDIVGQCTDSIIILSRVLPILEPITNHSLGLLEAVTRMHGYVDIFLQVVKQCMLDDTTTETTNEKESERSNKLLNSDECRIYGVRRRVGVYQMRNEGPLFARMEAIASVASVARSVVGTENLENEVRTELYMEQAAKWSDFFNFLSLSNQDLLEFQARVYSTSLACWEYMEDKIRPDFGLRSSVRNVCLRAMQAHPCDLWTPCTLLSSLPPSVVEEIVLELRSIIVNRKSPQTMINFLRIVQFSMILTQSSTHAKMLTYAIELVQLASSSNEEREVSTLLEVAYQALKVNEVPISKEKSLVVFREVLYTVSPYNYAVLAFIISHLNSICDDENREFVTGCLSDPNIEDFGAHCRDFFENGTRPGSCNTSRISFMQDGKEHNLYEQDVMVAMPDEAKRRLPVHPFFYLATSDIEQFLVPIIEKELNIYNVLNWQALLRSVPWLKSCSHFSRSRLLSIAVGTISAEVIANGEDLSSHDMDTIKYLLMHTSSRNAVVNCVAMCFKNLPLCETKIRLMEVGRDVAQHWLTASDIEPPMDRNERVEVEEQVNRLNVAIERYNTELILKKNGLYNEKTCDLIESPADLICHIYSNSINWKSENERVKQMAVVEQLARANHITNLAQIQENLVVNWLIADKVEEAYSVDPNDTMGNAGLDVPMNCSNEDEIFLSPFFDIEIDRIVFVLKLIDMEKIMPDLISYMRREASNVAGGFRTIVRAACVLLRAYTDEQLKKVNYDHLKIWVLYEIQPSCAKVFVKLWIVGVCDLVHSNTAICSVDLDAVLYGRLLDLAHVDIPLDTFRRQEKSVIVRGLVAPGARWTPQLAFLVASLIIDNEIADCSVVEMVLNRLQSAQKREIFVTLLNYCRQEKKLHRVQNLARLWARAAEWSLSRIDHVKDEFRDEFERWFYFAISCPVDGGRAFDSIRNILRERNYVVAAYLIGVTGSCTQRSTPLDFSTVDPERDLVFKWTRDAIENMAIEK</sequence>
<accession>A0A0R3PPP5</accession>
<evidence type="ECO:0000259" key="2">
    <source>
        <dbReference type="Pfam" id="PF24520"/>
    </source>
</evidence>
<dbReference type="GO" id="GO:0000070">
    <property type="term" value="P:mitotic sister chromatid segregation"/>
    <property type="evidence" value="ECO:0007669"/>
    <property type="project" value="TreeGrafter"/>
</dbReference>
<gene>
    <name evidence="3" type="ORF">ACOC_LOCUS7193</name>
</gene>
<dbReference type="WBParaSite" id="ACOC_0000719201-mRNA-1">
    <property type="protein sequence ID" value="ACOC_0000719201-mRNA-1"/>
    <property type="gene ID" value="ACOC_0000719201"/>
</dbReference>
<dbReference type="EMBL" id="UYYA01004014">
    <property type="protein sequence ID" value="VDM58778.1"/>
    <property type="molecule type" value="Genomic_DNA"/>
</dbReference>
<evidence type="ECO:0000313" key="4">
    <source>
        <dbReference type="Proteomes" id="UP000267027"/>
    </source>
</evidence>
<evidence type="ECO:0000259" key="1">
    <source>
        <dbReference type="Pfam" id="PF10493"/>
    </source>
</evidence>
<dbReference type="InterPro" id="IPR019527">
    <property type="entry name" value="RZZ-complex_KNTC1/ROD_C"/>
</dbReference>
<feature type="domain" description="KNTC1 first ARM-repeats" evidence="2">
    <location>
        <begin position="370"/>
        <end position="622"/>
    </location>
</feature>
<feature type="domain" description="RZZ complex subunit KNTC1/ROD C-terminal" evidence="1">
    <location>
        <begin position="1462"/>
        <end position="1777"/>
    </location>
</feature>
<dbReference type="OMA" id="EYAKFAM"/>
<organism evidence="5">
    <name type="scientific">Angiostrongylus costaricensis</name>
    <name type="common">Nematode worm</name>
    <dbReference type="NCBI Taxonomy" id="334426"/>
    <lineage>
        <taxon>Eukaryota</taxon>
        <taxon>Metazoa</taxon>
        <taxon>Ecdysozoa</taxon>
        <taxon>Nematoda</taxon>
        <taxon>Chromadorea</taxon>
        <taxon>Rhabditida</taxon>
        <taxon>Rhabditina</taxon>
        <taxon>Rhabditomorpha</taxon>
        <taxon>Strongyloidea</taxon>
        <taxon>Metastrongylidae</taxon>
        <taxon>Angiostrongylus</taxon>
    </lineage>
</organism>
<evidence type="ECO:0000313" key="3">
    <source>
        <dbReference type="EMBL" id="VDM58778.1"/>
    </source>
</evidence>
<dbReference type="PANTHER" id="PTHR15688:SF1">
    <property type="entry name" value="KINETOCHORE-ASSOCIATED PROTEIN 1"/>
    <property type="match status" value="1"/>
</dbReference>
<proteinExistence type="predicted"/>
<dbReference type="GO" id="GO:0005737">
    <property type="term" value="C:cytoplasm"/>
    <property type="evidence" value="ECO:0007669"/>
    <property type="project" value="TreeGrafter"/>
</dbReference>
<dbReference type="InterPro" id="IPR055403">
    <property type="entry name" value="ARM_KNTC1_1st"/>
</dbReference>
<dbReference type="Pfam" id="PF10493">
    <property type="entry name" value="Rod_C"/>
    <property type="match status" value="1"/>
</dbReference>
<dbReference type="OrthoDB" id="5868545at2759"/>
<name>A0A0R3PPP5_ANGCS</name>
<evidence type="ECO:0000313" key="5">
    <source>
        <dbReference type="WBParaSite" id="ACOC_0000719201-mRNA-1"/>
    </source>
</evidence>
<dbReference type="GO" id="GO:0031267">
    <property type="term" value="F:small GTPase binding"/>
    <property type="evidence" value="ECO:0007669"/>
    <property type="project" value="TreeGrafter"/>
</dbReference>
<dbReference type="GO" id="GO:0005828">
    <property type="term" value="C:kinetochore microtubule"/>
    <property type="evidence" value="ECO:0007669"/>
    <property type="project" value="TreeGrafter"/>
</dbReference>
<dbReference type="Pfam" id="PF24520">
    <property type="entry name" value="ARM_KNTC1_1st"/>
    <property type="match status" value="1"/>
</dbReference>
<protein>
    <submittedName>
        <fullName evidence="5">Rod_C domain-containing protein</fullName>
    </submittedName>
</protein>
<reference evidence="3 4" key="2">
    <citation type="submission" date="2018-11" db="EMBL/GenBank/DDBJ databases">
        <authorList>
            <consortium name="Pathogen Informatics"/>
        </authorList>
    </citation>
    <scope>NUCLEOTIDE SEQUENCE [LARGE SCALE GENOMIC DNA]</scope>
    <source>
        <strain evidence="3 4">Costa Rica</strain>
    </source>
</reference>
<dbReference type="STRING" id="334426.A0A0R3PPP5"/>
<dbReference type="GO" id="GO:1990423">
    <property type="term" value="C:RZZ complex"/>
    <property type="evidence" value="ECO:0007669"/>
    <property type="project" value="TreeGrafter"/>
</dbReference>